<accession>A0A4P6XKQ3</accession>
<reference evidence="3" key="1">
    <citation type="submission" date="2019-03" db="EMBL/GenBank/DDBJ databases">
        <title>Snf2 controls pulcherriminic acid biosynthesis and connects pigmentation and antifungal activity of the yeast Metschnikowia pulcherrima.</title>
        <authorList>
            <person name="Gore-Lloyd D."/>
            <person name="Sumann I."/>
            <person name="Brachmann A.O."/>
            <person name="Schneeberger K."/>
            <person name="Ortiz-Merino R.A."/>
            <person name="Moreno-Beltran M."/>
            <person name="Schlaefli M."/>
            <person name="Kirner P."/>
            <person name="Santos Kron A."/>
            <person name="Wolfe K.H."/>
            <person name="Piel J."/>
            <person name="Ahrens C.H."/>
            <person name="Henk D."/>
            <person name="Freimoser F.M."/>
        </authorList>
    </citation>
    <scope>NUCLEOTIDE SEQUENCE [LARGE SCALE GENOMIC DNA]</scope>
    <source>
        <strain evidence="3">APC 1.2</strain>
    </source>
</reference>
<evidence type="ECO:0000313" key="3">
    <source>
        <dbReference type="Proteomes" id="UP000292447"/>
    </source>
</evidence>
<feature type="compositionally biased region" description="Basic residues" evidence="1">
    <location>
        <begin position="221"/>
        <end position="231"/>
    </location>
</feature>
<dbReference type="Proteomes" id="UP000292447">
    <property type="component" value="Chromosome I"/>
</dbReference>
<sequence length="231" mass="26875">MRTHCWMPGTLFRNFKLGRRRSIGLEACNGNIFLEGQKILITITLTNVLFCPDADHTTASSHGLQLMRNMGFLNERRHLWLTDPTTENRYIIESSTGDHLSWGSSDLRPHKKEMPHKTGGHPRDEHDKIHLPFGKKTLWDSHLLREQVSLEALRSAKRLETSELGESKEDRVPFASTECVKGQTLLQLHNKYYYLTKRSSGESIWRHEADHGQQRDENLHHYPRRRIHKGP</sequence>
<dbReference type="EMBL" id="CP034456">
    <property type="protein sequence ID" value="QBM86498.1"/>
    <property type="molecule type" value="Genomic_DNA"/>
</dbReference>
<protein>
    <submittedName>
        <fullName evidence="2">Uncharacterized protein</fullName>
    </submittedName>
</protein>
<organism evidence="2 3">
    <name type="scientific">Metschnikowia aff. pulcherrima</name>
    <dbReference type="NCBI Taxonomy" id="2163413"/>
    <lineage>
        <taxon>Eukaryota</taxon>
        <taxon>Fungi</taxon>
        <taxon>Dikarya</taxon>
        <taxon>Ascomycota</taxon>
        <taxon>Saccharomycotina</taxon>
        <taxon>Pichiomycetes</taxon>
        <taxon>Metschnikowiaceae</taxon>
        <taxon>Metschnikowia</taxon>
    </lineage>
</organism>
<name>A0A4P6XKQ3_9ASCO</name>
<evidence type="ECO:0000313" key="2">
    <source>
        <dbReference type="EMBL" id="QBM86498.1"/>
    </source>
</evidence>
<dbReference type="AlphaFoldDB" id="A0A4P6XKQ3"/>
<keyword evidence="3" id="KW-1185">Reference proteome</keyword>
<evidence type="ECO:0000256" key="1">
    <source>
        <dbReference type="SAM" id="MobiDB-lite"/>
    </source>
</evidence>
<feature type="region of interest" description="Disordered" evidence="1">
    <location>
        <begin position="208"/>
        <end position="231"/>
    </location>
</feature>
<feature type="compositionally biased region" description="Basic residues" evidence="1">
    <location>
        <begin position="109"/>
        <end position="120"/>
    </location>
</feature>
<gene>
    <name evidence="2" type="ORF">METSCH_A11400</name>
</gene>
<proteinExistence type="predicted"/>
<feature type="compositionally biased region" description="Basic and acidic residues" evidence="1">
    <location>
        <begin position="208"/>
        <end position="220"/>
    </location>
</feature>
<feature type="region of interest" description="Disordered" evidence="1">
    <location>
        <begin position="102"/>
        <end position="127"/>
    </location>
</feature>